<organism evidence="1 2">
    <name type="scientific">Escherichia marmotae</name>
    <dbReference type="NCBI Taxonomy" id="1499973"/>
    <lineage>
        <taxon>Bacteria</taxon>
        <taxon>Pseudomonadati</taxon>
        <taxon>Pseudomonadota</taxon>
        <taxon>Gammaproteobacteria</taxon>
        <taxon>Enterobacterales</taxon>
        <taxon>Enterobacteriaceae</taxon>
        <taxon>Escherichia</taxon>
    </lineage>
</organism>
<feature type="non-terminal residue" evidence="1">
    <location>
        <position position="84"/>
    </location>
</feature>
<feature type="non-terminal residue" evidence="1">
    <location>
        <position position="1"/>
    </location>
</feature>
<comment type="caution">
    <text evidence="1">The sequence shown here is derived from an EMBL/GenBank/DDBJ whole genome shotgun (WGS) entry which is preliminary data.</text>
</comment>
<gene>
    <name evidence="1" type="ORF">NVV43_27975</name>
</gene>
<evidence type="ECO:0000313" key="1">
    <source>
        <dbReference type="EMBL" id="MCR6679306.1"/>
    </source>
</evidence>
<dbReference type="Gene3D" id="3.40.1090.10">
    <property type="entry name" value="Cytosolic phospholipase A2 catalytic domain"/>
    <property type="match status" value="1"/>
</dbReference>
<sequence>GILPPVVQDHDLLVDGGLMNRLPVDVMRGLCNGGKVLAVNVSTQQGLAAKDANIASILLWSTLVKSAQSQESLERDADVCVQVP</sequence>
<reference evidence="1" key="1">
    <citation type="submission" date="2022-07" db="EMBL/GenBank/DDBJ databases">
        <title>Diversity of ethanolamine utilization by human commensal Escherichia coli.</title>
        <authorList>
            <person name="Jubelin G."/>
        </authorList>
    </citation>
    <scope>NUCLEOTIDE SEQUENCE</scope>
    <source>
        <strain evidence="1">S1</strain>
    </source>
</reference>
<dbReference type="AlphaFoldDB" id="A0AAW5N1T0"/>
<dbReference type="EMBL" id="JANPXH010001091">
    <property type="protein sequence ID" value="MCR6679306.1"/>
    <property type="molecule type" value="Genomic_DNA"/>
</dbReference>
<proteinExistence type="predicted"/>
<accession>A0AAW5N1T0</accession>
<name>A0AAW5N1T0_9ESCH</name>
<evidence type="ECO:0000313" key="2">
    <source>
        <dbReference type="Proteomes" id="UP001206878"/>
    </source>
</evidence>
<protein>
    <submittedName>
        <fullName evidence="1">Uncharacterized protein</fullName>
    </submittedName>
</protein>
<dbReference type="Proteomes" id="UP001206878">
    <property type="component" value="Unassembled WGS sequence"/>
</dbReference>